<dbReference type="InterPro" id="IPR012674">
    <property type="entry name" value="Calycin"/>
</dbReference>
<dbReference type="InterPro" id="IPR002970">
    <property type="entry name" value="Tick_his-bd"/>
</dbReference>
<sequence>MWIAPLQWPAVRCVVCVRHRDHGVAYDGGLAPSFHWTRNMTIKNPENRPTFNYPELGPLQDAWQVLEETSNNTYFLMFRTHVSVYKRCVYATANIADKARKTANYTVAFYYPLTEKYENTTVQVKALSQTDYPLENVIRANLKGTLPSATPVPPGSYTRRE</sequence>
<organism evidence="1">
    <name type="scientific">Ixodes ricinus</name>
    <name type="common">Common tick</name>
    <name type="synonym">Acarus ricinus</name>
    <dbReference type="NCBI Taxonomy" id="34613"/>
    <lineage>
        <taxon>Eukaryota</taxon>
        <taxon>Metazoa</taxon>
        <taxon>Ecdysozoa</taxon>
        <taxon>Arthropoda</taxon>
        <taxon>Chelicerata</taxon>
        <taxon>Arachnida</taxon>
        <taxon>Acari</taxon>
        <taxon>Parasitiformes</taxon>
        <taxon>Ixodida</taxon>
        <taxon>Ixodoidea</taxon>
        <taxon>Ixodidae</taxon>
        <taxon>Ixodinae</taxon>
        <taxon>Ixodes</taxon>
    </lineage>
</organism>
<dbReference type="Gene3D" id="2.40.128.20">
    <property type="match status" value="1"/>
</dbReference>
<dbReference type="AlphaFoldDB" id="A0A0K8RH28"/>
<dbReference type="SUPFAM" id="SSF50814">
    <property type="entry name" value="Lipocalins"/>
    <property type="match status" value="1"/>
</dbReference>
<protein>
    <submittedName>
        <fullName evidence="1">Putative salivary lipocalin</fullName>
    </submittedName>
</protein>
<evidence type="ECO:0000313" key="1">
    <source>
        <dbReference type="EMBL" id="JAA70467.1"/>
    </source>
</evidence>
<accession>A0A0K8RH28</accession>
<dbReference type="GO" id="GO:0030682">
    <property type="term" value="P:symbiont-mediated perturbation of host defenses"/>
    <property type="evidence" value="ECO:0007669"/>
    <property type="project" value="InterPro"/>
</dbReference>
<name>A0A0K8RH28_IXORI</name>
<dbReference type="GO" id="GO:0043176">
    <property type="term" value="F:amine binding"/>
    <property type="evidence" value="ECO:0007669"/>
    <property type="project" value="InterPro"/>
</dbReference>
<dbReference type="Pfam" id="PF02098">
    <property type="entry name" value="His_binding"/>
    <property type="match status" value="1"/>
</dbReference>
<dbReference type="EMBL" id="GADI01003341">
    <property type="protein sequence ID" value="JAA70467.1"/>
    <property type="molecule type" value="mRNA"/>
</dbReference>
<proteinExistence type="evidence at transcript level"/>
<reference evidence="1" key="1">
    <citation type="submission" date="2012-12" db="EMBL/GenBank/DDBJ databases">
        <title>Identification and characterization of a phenylalanine ammonia-lyase gene family in Isatis indigotica Fort.</title>
        <authorList>
            <person name="Liu Q."/>
            <person name="Chen J."/>
            <person name="Zhou X."/>
            <person name="Di P."/>
            <person name="Xiao Y."/>
            <person name="Xuan H."/>
            <person name="Zhang L."/>
            <person name="Chen W."/>
        </authorList>
    </citation>
    <scope>NUCLEOTIDE SEQUENCE</scope>
    <source>
        <tissue evidence="1">Salivary gland</tissue>
    </source>
</reference>